<sequence length="148" mass="16813">MPLEGEYEPSPEKWVRDQVATYEATDGREANTLMDTGLPVVIFTTRGRKSGKLRKMALMKVEHDGAYALVASKGGAPEHPVWYHNLTADPDALMVQDGADRWDAHVRELSGDERQEWWDRAVAAYPPYAEYQTKTDRLIPVLLAERRD</sequence>
<dbReference type="PANTHER" id="PTHR39428">
    <property type="entry name" value="F420H(2)-DEPENDENT QUINONE REDUCTASE RV1261C"/>
    <property type="match status" value="1"/>
</dbReference>
<evidence type="ECO:0000313" key="4">
    <source>
        <dbReference type="Proteomes" id="UP001500767"/>
    </source>
</evidence>
<dbReference type="InterPro" id="IPR004378">
    <property type="entry name" value="F420H2_quin_Rdtase"/>
</dbReference>
<comment type="caution">
    <text evidence="3">The sequence shown here is derived from an EMBL/GenBank/DDBJ whole genome shotgun (WGS) entry which is preliminary data.</text>
</comment>
<evidence type="ECO:0000256" key="1">
    <source>
        <dbReference type="ARBA" id="ARBA00008710"/>
    </source>
</evidence>
<keyword evidence="4" id="KW-1185">Reference proteome</keyword>
<proteinExistence type="inferred from homology"/>
<dbReference type="Gene3D" id="2.30.110.10">
    <property type="entry name" value="Electron Transport, Fmn-binding Protein, Chain A"/>
    <property type="match status" value="1"/>
</dbReference>
<comment type="similarity">
    <text evidence="1">Belongs to the F420H(2)-dependent quinone reductase family.</text>
</comment>
<reference evidence="4" key="1">
    <citation type="journal article" date="2019" name="Int. J. Syst. Evol. Microbiol.">
        <title>The Global Catalogue of Microorganisms (GCM) 10K type strain sequencing project: providing services to taxonomists for standard genome sequencing and annotation.</title>
        <authorList>
            <consortium name="The Broad Institute Genomics Platform"/>
            <consortium name="The Broad Institute Genome Sequencing Center for Infectious Disease"/>
            <person name="Wu L."/>
            <person name="Ma J."/>
        </authorList>
    </citation>
    <scope>NUCLEOTIDE SEQUENCE [LARGE SCALE GENOMIC DNA]</scope>
    <source>
        <strain evidence="4">JCM 16540</strain>
    </source>
</reference>
<dbReference type="Pfam" id="PF04075">
    <property type="entry name" value="F420H2_quin_red"/>
    <property type="match status" value="1"/>
</dbReference>
<dbReference type="PANTHER" id="PTHR39428:SF3">
    <property type="entry name" value="DEAZAFLAVIN-DEPENDENT NITROREDUCTASE"/>
    <property type="match status" value="1"/>
</dbReference>
<dbReference type="Proteomes" id="UP001500767">
    <property type="component" value="Unassembled WGS sequence"/>
</dbReference>
<dbReference type="NCBIfam" id="TIGR00026">
    <property type="entry name" value="hi_GC_TIGR00026"/>
    <property type="match status" value="1"/>
</dbReference>
<evidence type="ECO:0000313" key="3">
    <source>
        <dbReference type="EMBL" id="GAA3557705.1"/>
    </source>
</evidence>
<dbReference type="RefSeq" id="WP_204911859.1">
    <property type="nucleotide sequence ID" value="NZ_BAAAYR010000001.1"/>
</dbReference>
<gene>
    <name evidence="3" type="ORF">GCM10022197_11220</name>
</gene>
<accession>A0ABP6WWM6</accession>
<name>A0ABP6WWM6_9ACTN</name>
<dbReference type="EMBL" id="BAAAYR010000001">
    <property type="protein sequence ID" value="GAA3557705.1"/>
    <property type="molecule type" value="Genomic_DNA"/>
</dbReference>
<organism evidence="3 4">
    <name type="scientific">Microlunatus spumicola</name>
    <dbReference type="NCBI Taxonomy" id="81499"/>
    <lineage>
        <taxon>Bacteria</taxon>
        <taxon>Bacillati</taxon>
        <taxon>Actinomycetota</taxon>
        <taxon>Actinomycetes</taxon>
        <taxon>Propionibacteriales</taxon>
        <taxon>Propionibacteriaceae</taxon>
        <taxon>Microlunatus</taxon>
    </lineage>
</organism>
<comment type="catalytic activity">
    <reaction evidence="2">
        <text>oxidized coenzyme F420-(gamma-L-Glu)(n) + a quinol + H(+) = reduced coenzyme F420-(gamma-L-Glu)(n) + a quinone</text>
        <dbReference type="Rhea" id="RHEA:39663"/>
        <dbReference type="Rhea" id="RHEA-COMP:12939"/>
        <dbReference type="Rhea" id="RHEA-COMP:14378"/>
        <dbReference type="ChEBI" id="CHEBI:15378"/>
        <dbReference type="ChEBI" id="CHEBI:24646"/>
        <dbReference type="ChEBI" id="CHEBI:132124"/>
        <dbReference type="ChEBI" id="CHEBI:133980"/>
        <dbReference type="ChEBI" id="CHEBI:139511"/>
    </reaction>
</comment>
<evidence type="ECO:0000256" key="2">
    <source>
        <dbReference type="ARBA" id="ARBA00049106"/>
    </source>
</evidence>
<dbReference type="InterPro" id="IPR012349">
    <property type="entry name" value="Split_barrel_FMN-bd"/>
</dbReference>
<protein>
    <submittedName>
        <fullName evidence="3">Nitroreductase family deazaflavin-dependent oxidoreductase</fullName>
    </submittedName>
</protein>